<feature type="compositionally biased region" description="Basic and acidic residues" evidence="1">
    <location>
        <begin position="131"/>
        <end position="142"/>
    </location>
</feature>
<dbReference type="EMBL" id="QWIM01000941">
    <property type="protein sequence ID" value="RMY29686.1"/>
    <property type="molecule type" value="Genomic_DNA"/>
</dbReference>
<dbReference type="SMART" id="SM00271">
    <property type="entry name" value="DnaJ"/>
    <property type="match status" value="1"/>
</dbReference>
<gene>
    <name evidence="5" type="ORF">D0866_08527</name>
    <name evidence="4" type="ORF">D0867_09301</name>
</gene>
<evidence type="ECO:0000313" key="6">
    <source>
        <dbReference type="Proteomes" id="UP000271337"/>
    </source>
</evidence>
<dbReference type="Proteomes" id="UP000276864">
    <property type="component" value="Unassembled WGS sequence"/>
</dbReference>
<dbReference type="InterPro" id="IPR001623">
    <property type="entry name" value="DnaJ_domain"/>
</dbReference>
<evidence type="ECO:0000256" key="1">
    <source>
        <dbReference type="SAM" id="MobiDB-lite"/>
    </source>
</evidence>
<feature type="compositionally biased region" description="Low complexity" evidence="1">
    <location>
        <begin position="100"/>
        <end position="116"/>
    </location>
</feature>
<protein>
    <recommendedName>
        <fullName evidence="3">J domain-containing protein</fullName>
    </recommendedName>
</protein>
<accession>A0A3M6YXU1</accession>
<feature type="transmembrane region" description="Helical" evidence="2">
    <location>
        <begin position="309"/>
        <end position="326"/>
    </location>
</feature>
<dbReference type="OrthoDB" id="445556at2759"/>
<dbReference type="PROSITE" id="PS50076">
    <property type="entry name" value="DNAJ_2"/>
    <property type="match status" value="1"/>
</dbReference>
<name>A0A3M6YXU1_HORWE</name>
<dbReference type="Gene3D" id="1.10.287.110">
    <property type="entry name" value="DnaJ domain"/>
    <property type="match status" value="1"/>
</dbReference>
<keyword evidence="2" id="KW-0472">Membrane</keyword>
<dbReference type="InterPro" id="IPR036869">
    <property type="entry name" value="J_dom_sf"/>
</dbReference>
<dbReference type="PROSITE" id="PS00636">
    <property type="entry name" value="DNAJ_1"/>
    <property type="match status" value="1"/>
</dbReference>
<comment type="caution">
    <text evidence="4">The sequence shown here is derived from an EMBL/GenBank/DDBJ whole genome shotgun (WGS) entry which is preliminary data.</text>
</comment>
<dbReference type="CDD" id="cd06257">
    <property type="entry name" value="DnaJ"/>
    <property type="match status" value="1"/>
</dbReference>
<dbReference type="Pfam" id="PF00226">
    <property type="entry name" value="DnaJ"/>
    <property type="match status" value="1"/>
</dbReference>
<reference evidence="6 7" key="1">
    <citation type="journal article" date="2018" name="BMC Genomics">
        <title>Genomic evidence for intraspecific hybridization in a clonal and extremely halotolerant yeast.</title>
        <authorList>
            <person name="Gostincar C."/>
            <person name="Stajich J.E."/>
            <person name="Zupancic J."/>
            <person name="Zalar P."/>
            <person name="Gunde-Cimerman N."/>
        </authorList>
    </citation>
    <scope>NUCLEOTIDE SEQUENCE [LARGE SCALE GENOMIC DNA]</scope>
    <source>
        <strain evidence="5 7">EXF-6651</strain>
        <strain evidence="4 6">EXF-6669</strain>
    </source>
</reference>
<organism evidence="4 6">
    <name type="scientific">Hortaea werneckii</name>
    <name type="common">Black yeast</name>
    <name type="synonym">Cladosporium werneckii</name>
    <dbReference type="NCBI Taxonomy" id="91943"/>
    <lineage>
        <taxon>Eukaryota</taxon>
        <taxon>Fungi</taxon>
        <taxon>Dikarya</taxon>
        <taxon>Ascomycota</taxon>
        <taxon>Pezizomycotina</taxon>
        <taxon>Dothideomycetes</taxon>
        <taxon>Dothideomycetidae</taxon>
        <taxon>Mycosphaerellales</taxon>
        <taxon>Teratosphaeriaceae</taxon>
        <taxon>Hortaea</taxon>
    </lineage>
</organism>
<dbReference type="Proteomes" id="UP000271337">
    <property type="component" value="Unassembled WGS sequence"/>
</dbReference>
<evidence type="ECO:0000256" key="2">
    <source>
        <dbReference type="SAM" id="Phobius"/>
    </source>
</evidence>
<feature type="region of interest" description="Disordered" evidence="1">
    <location>
        <begin position="100"/>
        <end position="167"/>
    </location>
</feature>
<feature type="compositionally biased region" description="Low complexity" evidence="1">
    <location>
        <begin position="143"/>
        <end position="152"/>
    </location>
</feature>
<evidence type="ECO:0000313" key="5">
    <source>
        <dbReference type="EMBL" id="RMY29686.1"/>
    </source>
</evidence>
<evidence type="ECO:0000259" key="3">
    <source>
        <dbReference type="PROSITE" id="PS50076"/>
    </source>
</evidence>
<evidence type="ECO:0000313" key="7">
    <source>
        <dbReference type="Proteomes" id="UP000276864"/>
    </source>
</evidence>
<evidence type="ECO:0000313" key="4">
    <source>
        <dbReference type="EMBL" id="RMY07602.1"/>
    </source>
</evidence>
<sequence>MSVIRAASAAVGDGNKEADEDLGIWCATAYSRQYRSRYELKLTHSRPAPPPLVEHTIILRGNDGCSPSTGPLMMPIRKPAIVLQAYSGLYACNAAGSATSSTAASGTRARGSTRAAEPANRSRCYATVASDNHEDNDHHHSQDQQSQQSKQQAHVWPDPPKGHIHPTPYQIFGIKHNANYTKHRFYELVKLYHPDLTANEAKSPAQQVRAERYRLLVAANAILSDPIKRSAYDRVGAGWNGRAEVPGAHGAANGKPGPFTHGFTGSEDPIWQNATWEDWERFYARKAREQDGGTVGKEPNGPLYMQNSYFIALVALLAFIGGSVIYKRAQDAGTYFVEQRDLVHDRASKELRKVRQEMSGMKGREERIQWFLRNREATLGQMSPTDIEAFREEKAQRILPNGEVCRADGTISNGKNEG</sequence>
<proteinExistence type="predicted"/>
<dbReference type="EMBL" id="QWIL01001112">
    <property type="protein sequence ID" value="RMY07602.1"/>
    <property type="molecule type" value="Genomic_DNA"/>
</dbReference>
<keyword evidence="2" id="KW-0812">Transmembrane</keyword>
<feature type="domain" description="J" evidence="3">
    <location>
        <begin position="167"/>
        <end position="236"/>
    </location>
</feature>
<keyword evidence="2" id="KW-1133">Transmembrane helix</keyword>
<dbReference type="InterPro" id="IPR018253">
    <property type="entry name" value="DnaJ_domain_CS"/>
</dbReference>
<dbReference type="SUPFAM" id="SSF46565">
    <property type="entry name" value="Chaperone J-domain"/>
    <property type="match status" value="1"/>
</dbReference>
<dbReference type="AlphaFoldDB" id="A0A3M6YXU1"/>